<evidence type="ECO:0000313" key="2">
    <source>
        <dbReference type="EMBL" id="KZO90552.1"/>
    </source>
</evidence>
<sequence length="343" mass="37800">MADMPGNTTEKARIVESGMMSDEIYQSQQHLNEFRSLEGAKVNDVPTAQANTTPRSAPIRAAGDAQHQDHLMPAGVRLRDNPVAVTATRTAPVRAGDSDQHQDHLVPRVVRLRDGQVVVISTSGSQVHYVGGDQHQAHQDARIVGNQIVIVASSSAPAPSVREDNHEPQSNRFFKAPALGAPMTLSHTKSLGPVRTRSGLPVYLEDPLDAYWRKWDARKAAKSTKLVQPNWAPPEYQPAGSEHSENENDRYPPPYHVLGMDSARENTPTDAKAIFGKHTLNNIFGKAWRVSTSVRRNPSVGSYTRYVSIPMGDEEADDDLDQRGEGRGKNYCWWILSCLTGDN</sequence>
<proteinExistence type="predicted"/>
<protein>
    <submittedName>
        <fullName evidence="2">Uncharacterized protein</fullName>
    </submittedName>
</protein>
<accession>A0A167GH44</accession>
<dbReference type="Proteomes" id="UP000076738">
    <property type="component" value="Unassembled WGS sequence"/>
</dbReference>
<dbReference type="EMBL" id="KV417339">
    <property type="protein sequence ID" value="KZO90552.1"/>
    <property type="molecule type" value="Genomic_DNA"/>
</dbReference>
<reference evidence="2 3" key="1">
    <citation type="journal article" date="2016" name="Mol. Biol. Evol.">
        <title>Comparative Genomics of Early-Diverging Mushroom-Forming Fungi Provides Insights into the Origins of Lignocellulose Decay Capabilities.</title>
        <authorList>
            <person name="Nagy L.G."/>
            <person name="Riley R."/>
            <person name="Tritt A."/>
            <person name="Adam C."/>
            <person name="Daum C."/>
            <person name="Floudas D."/>
            <person name="Sun H."/>
            <person name="Yadav J.S."/>
            <person name="Pangilinan J."/>
            <person name="Larsson K.H."/>
            <person name="Matsuura K."/>
            <person name="Barry K."/>
            <person name="Labutti K."/>
            <person name="Kuo R."/>
            <person name="Ohm R.A."/>
            <person name="Bhattacharya S.S."/>
            <person name="Shirouzu T."/>
            <person name="Yoshinaga Y."/>
            <person name="Martin F.M."/>
            <person name="Grigoriev I.V."/>
            <person name="Hibbett D.S."/>
        </authorList>
    </citation>
    <scope>NUCLEOTIDE SEQUENCE [LARGE SCALE GENOMIC DNA]</scope>
    <source>
        <strain evidence="2 3">TUFC12733</strain>
    </source>
</reference>
<evidence type="ECO:0000256" key="1">
    <source>
        <dbReference type="SAM" id="MobiDB-lite"/>
    </source>
</evidence>
<dbReference type="AlphaFoldDB" id="A0A167GH44"/>
<name>A0A167GH44_CALVF</name>
<feature type="region of interest" description="Disordered" evidence="1">
    <location>
        <begin position="47"/>
        <end position="67"/>
    </location>
</feature>
<gene>
    <name evidence="2" type="ORF">CALVIDRAFT_568976</name>
</gene>
<keyword evidence="3" id="KW-1185">Reference proteome</keyword>
<feature type="region of interest" description="Disordered" evidence="1">
    <location>
        <begin position="223"/>
        <end position="249"/>
    </location>
</feature>
<evidence type="ECO:0000313" key="3">
    <source>
        <dbReference type="Proteomes" id="UP000076738"/>
    </source>
</evidence>
<organism evidence="2 3">
    <name type="scientific">Calocera viscosa (strain TUFC12733)</name>
    <dbReference type="NCBI Taxonomy" id="1330018"/>
    <lineage>
        <taxon>Eukaryota</taxon>
        <taxon>Fungi</taxon>
        <taxon>Dikarya</taxon>
        <taxon>Basidiomycota</taxon>
        <taxon>Agaricomycotina</taxon>
        <taxon>Dacrymycetes</taxon>
        <taxon>Dacrymycetales</taxon>
        <taxon>Dacrymycetaceae</taxon>
        <taxon>Calocera</taxon>
    </lineage>
</organism>